<gene>
    <name evidence="2" type="ORF">OMP40_35280</name>
</gene>
<dbReference type="EMBL" id="JAPDIA010000009">
    <property type="protein sequence ID" value="MDG0813969.1"/>
    <property type="molecule type" value="Genomic_DNA"/>
</dbReference>
<feature type="region of interest" description="Disordered" evidence="1">
    <location>
        <begin position="24"/>
        <end position="43"/>
    </location>
</feature>
<dbReference type="AlphaFoldDB" id="A0A9X4L514"/>
<name>A0A9X4L514_9BACL</name>
<accession>A0A9X4L514</accession>
<dbReference type="Proteomes" id="UP001153404">
    <property type="component" value="Unassembled WGS sequence"/>
</dbReference>
<organism evidence="2 3">
    <name type="scientific">Cohnella rhizosphaerae</name>
    <dbReference type="NCBI Taxonomy" id="1457232"/>
    <lineage>
        <taxon>Bacteria</taxon>
        <taxon>Bacillati</taxon>
        <taxon>Bacillota</taxon>
        <taxon>Bacilli</taxon>
        <taxon>Bacillales</taxon>
        <taxon>Paenibacillaceae</taxon>
        <taxon>Cohnella</taxon>
    </lineage>
</organism>
<dbReference type="RefSeq" id="WP_277538504.1">
    <property type="nucleotide sequence ID" value="NZ_JAPDIA010000009.1"/>
</dbReference>
<comment type="caution">
    <text evidence="2">The sequence shown here is derived from an EMBL/GenBank/DDBJ whole genome shotgun (WGS) entry which is preliminary data.</text>
</comment>
<reference evidence="2" key="1">
    <citation type="submission" date="2022-10" db="EMBL/GenBank/DDBJ databases">
        <title>Comparative genomic analysis of Cohnella hashimotonis sp. nov., isolated from the International Space Station.</title>
        <authorList>
            <person name="Simpson A."/>
            <person name="Venkateswaran K."/>
        </authorList>
    </citation>
    <scope>NUCLEOTIDE SEQUENCE</scope>
    <source>
        <strain evidence="2">DSM 28161</strain>
    </source>
</reference>
<protein>
    <submittedName>
        <fullName evidence="2">Uncharacterized protein</fullName>
    </submittedName>
</protein>
<keyword evidence="3" id="KW-1185">Reference proteome</keyword>
<sequence>MSKRLIGLKKLYDEKLMNSDFAITKDGSPNINQGKAGGQVRRR</sequence>
<evidence type="ECO:0000256" key="1">
    <source>
        <dbReference type="SAM" id="MobiDB-lite"/>
    </source>
</evidence>
<evidence type="ECO:0000313" key="2">
    <source>
        <dbReference type="EMBL" id="MDG0813969.1"/>
    </source>
</evidence>
<evidence type="ECO:0000313" key="3">
    <source>
        <dbReference type="Proteomes" id="UP001153404"/>
    </source>
</evidence>
<proteinExistence type="predicted"/>